<keyword evidence="4 6" id="KW-0472">Membrane</keyword>
<comment type="caution">
    <text evidence="7">The sequence shown here is derived from an EMBL/GenBank/DDBJ whole genome shotgun (WGS) entry which is preliminary data.</text>
</comment>
<evidence type="ECO:0008006" key="9">
    <source>
        <dbReference type="Google" id="ProtNLM"/>
    </source>
</evidence>
<comment type="subcellular location">
    <subcellularLocation>
        <location evidence="1">Membrane</location>
        <topology evidence="1">Multi-pass membrane protein</topology>
    </subcellularLocation>
</comment>
<comment type="similarity">
    <text evidence="5">Belongs to the anthrone oxygenase family.</text>
</comment>
<dbReference type="EMBL" id="MAVT02000833">
    <property type="protein sequence ID" value="POS73250.1"/>
    <property type="molecule type" value="Genomic_DNA"/>
</dbReference>
<dbReference type="Proteomes" id="UP000094444">
    <property type="component" value="Unassembled WGS sequence"/>
</dbReference>
<accession>A0A2P5HSM3</accession>
<keyword evidence="8" id="KW-1185">Reference proteome</keyword>
<dbReference type="OrthoDB" id="5954308at2759"/>
<evidence type="ECO:0000256" key="3">
    <source>
        <dbReference type="ARBA" id="ARBA00022989"/>
    </source>
</evidence>
<evidence type="ECO:0000313" key="7">
    <source>
        <dbReference type="EMBL" id="POS73250.1"/>
    </source>
</evidence>
<sequence>MISGFNMSTSYLFVPHMFRLDKQTSTRIFDRLYHDGLKVVVPLAATGILSFSYLAYTSPSPSSVGVLGTSLGKRPAFVLAAGLVVATLAWTRVVIMPINERLISIAREVGVGDKVSAGDVEALLRRWWWMNYVRGAGALVAGVLALAASLKRGWGGCRGPVLLRWHLARATSVYYASNGTVRDVAWHEPPHPSPLRWIFI</sequence>
<evidence type="ECO:0000256" key="2">
    <source>
        <dbReference type="ARBA" id="ARBA00022692"/>
    </source>
</evidence>
<evidence type="ECO:0000313" key="8">
    <source>
        <dbReference type="Proteomes" id="UP000094444"/>
    </source>
</evidence>
<evidence type="ECO:0000256" key="4">
    <source>
        <dbReference type="ARBA" id="ARBA00023136"/>
    </source>
</evidence>
<dbReference type="PANTHER" id="PTHR35042:SF1">
    <property type="entry name" value="DUF1772-DOMAIN-CONTAINING PROTEIN"/>
    <property type="match status" value="1"/>
</dbReference>
<dbReference type="Pfam" id="PF08592">
    <property type="entry name" value="Anthrone_oxy"/>
    <property type="match status" value="1"/>
</dbReference>
<dbReference type="STRING" id="158607.A0A2P5HSM3"/>
<feature type="transmembrane region" description="Helical" evidence="6">
    <location>
        <begin position="37"/>
        <end position="56"/>
    </location>
</feature>
<evidence type="ECO:0000256" key="5">
    <source>
        <dbReference type="ARBA" id="ARBA00034313"/>
    </source>
</evidence>
<dbReference type="InterPro" id="IPR013901">
    <property type="entry name" value="Anthrone_oxy"/>
</dbReference>
<gene>
    <name evidence="7" type="ORF">DHEL01_v208356</name>
</gene>
<dbReference type="AlphaFoldDB" id="A0A2P5HSM3"/>
<dbReference type="InParanoid" id="A0A2P5HSM3"/>
<dbReference type="PANTHER" id="PTHR35042">
    <property type="entry name" value="ANTHRONE OXYGENASE ENCC"/>
    <property type="match status" value="1"/>
</dbReference>
<evidence type="ECO:0000256" key="1">
    <source>
        <dbReference type="ARBA" id="ARBA00004141"/>
    </source>
</evidence>
<reference evidence="7" key="1">
    <citation type="submission" date="2017-09" db="EMBL/GenBank/DDBJ databases">
        <title>Polyketide synthases of a Diaporthe helianthi virulent isolate.</title>
        <authorList>
            <person name="Baroncelli R."/>
        </authorList>
    </citation>
    <scope>NUCLEOTIDE SEQUENCE [LARGE SCALE GENOMIC DNA]</scope>
    <source>
        <strain evidence="7">7/96</strain>
    </source>
</reference>
<proteinExistence type="inferred from homology"/>
<keyword evidence="2 6" id="KW-0812">Transmembrane</keyword>
<keyword evidence="3 6" id="KW-1133">Transmembrane helix</keyword>
<evidence type="ECO:0000256" key="6">
    <source>
        <dbReference type="SAM" id="Phobius"/>
    </source>
</evidence>
<protein>
    <recommendedName>
        <fullName evidence="9">DUF1772 family protein</fullName>
    </recommendedName>
</protein>
<dbReference type="GO" id="GO:0016020">
    <property type="term" value="C:membrane"/>
    <property type="evidence" value="ECO:0007669"/>
    <property type="project" value="UniProtKB-SubCell"/>
</dbReference>
<organism evidence="7 8">
    <name type="scientific">Diaporthe helianthi</name>
    <dbReference type="NCBI Taxonomy" id="158607"/>
    <lineage>
        <taxon>Eukaryota</taxon>
        <taxon>Fungi</taxon>
        <taxon>Dikarya</taxon>
        <taxon>Ascomycota</taxon>
        <taxon>Pezizomycotina</taxon>
        <taxon>Sordariomycetes</taxon>
        <taxon>Sordariomycetidae</taxon>
        <taxon>Diaporthales</taxon>
        <taxon>Diaporthaceae</taxon>
        <taxon>Diaporthe</taxon>
    </lineage>
</organism>
<feature type="transmembrane region" description="Helical" evidence="6">
    <location>
        <begin position="76"/>
        <end position="95"/>
    </location>
</feature>
<name>A0A2P5HSM3_DIAHE</name>